<evidence type="ECO:0000313" key="3">
    <source>
        <dbReference type="EMBL" id="SFC19908.1"/>
    </source>
</evidence>
<protein>
    <recommendedName>
        <fullName evidence="2">DUF7824 domain-containing protein</fullName>
    </recommendedName>
</protein>
<accession>A0A1I1HD47</accession>
<feature type="region of interest" description="Disordered" evidence="1">
    <location>
        <begin position="658"/>
        <end position="688"/>
    </location>
</feature>
<proteinExistence type="predicted"/>
<dbReference type="Pfam" id="PF25148">
    <property type="entry name" value="DUF7824"/>
    <property type="match status" value="1"/>
</dbReference>
<organism evidence="3 4">
    <name type="scientific">Streptomyces aidingensis</name>
    <dbReference type="NCBI Taxonomy" id="910347"/>
    <lineage>
        <taxon>Bacteria</taxon>
        <taxon>Bacillati</taxon>
        <taxon>Actinomycetota</taxon>
        <taxon>Actinomycetes</taxon>
        <taxon>Kitasatosporales</taxon>
        <taxon>Streptomycetaceae</taxon>
        <taxon>Streptomyces</taxon>
    </lineage>
</organism>
<dbReference type="STRING" id="910347.SAMN05421773_102284"/>
<dbReference type="AlphaFoldDB" id="A0A1I1HD47"/>
<dbReference type="Proteomes" id="UP000199207">
    <property type="component" value="Unassembled WGS sequence"/>
</dbReference>
<dbReference type="InterPro" id="IPR056726">
    <property type="entry name" value="DUF7824"/>
</dbReference>
<feature type="region of interest" description="Disordered" evidence="1">
    <location>
        <begin position="423"/>
        <end position="454"/>
    </location>
</feature>
<sequence length="921" mass="96934">MTRAAAPRATVLPPAAHAVLAAVDTGRPADVPAPLAELGDAGRRTLLEVLGQRRRAFHEQPGDRRPHLSALRLAGAGCHRGPAGCAQWLMASDLRRHRFNPADLAAVLAPRGPRWAGELIERLGDHPGLLLPDYRMIEALQRETGAPVPLGEPFVRMWALAVTERTRHVPRRRTRTGLAPVTRLDVLREDPYTPLLAPRFFEIDRMGGELGGLPAGATPEEIRDPRQWPGALAALAREGLLDRRALLEGCCSVLVRGGRADDPGFFLALLTALEPTDQELEFRTGDWAVLAADAPSAVAAWAQGTLRRLWEADRLSAATLAQLSPAVLFRTEKKVVRAQLSLLDRALRQRPEQAGLLLPAVAEAFAHPDITLQERAVRLLARHARRLPGAAGQERARQRLTEAAAGLTPMLRARAAELLGEPELLPDPRPAAPAGTAEALPPYRGQEPLGAPPAEPATLAAEVAAMLAETASARRPAAGSQPALDFERALDGLIRLAHRDRTALAGALQPLAGHHPVLRDAKVLREDTCRLGVVVAAVLGTLGPADALGDGGAAVRCAADRFRAALDARLREAAHRIVTGDPLPLLLATPGSRDGLLAPGELIRRLAEYARLGVRPAAADFDQALLRLRHPGPEERAGLAARAGAAGLPEGDRLAACLAAGPPRPPSPSPHSGDHPVPPPPVIPGRQGHPAMAGLAVPGQVRTPEFRALAEPFPAVPGWCPGSHPAGHWLLAVPGQREAVAGQLGALLVGENAADWGRSPEDLPLLAEAPGPAGAAVHDCLARGLGSAGDAHRAAAVDALLTLAAQRRLDAGLMARSLARLLRPEAALAHRPVRTAAALAMAAESGAHRTVWAVLAELLPGLLAEARPPRVLGDLLAVAADCAERIRPGTEPAGLAEYAARRGGSRARTEARRLAAALAAR</sequence>
<evidence type="ECO:0000259" key="2">
    <source>
        <dbReference type="Pfam" id="PF25148"/>
    </source>
</evidence>
<dbReference type="OrthoDB" id="3245799at2"/>
<evidence type="ECO:0000256" key="1">
    <source>
        <dbReference type="SAM" id="MobiDB-lite"/>
    </source>
</evidence>
<feature type="domain" description="DUF7824" evidence="2">
    <location>
        <begin position="561"/>
        <end position="640"/>
    </location>
</feature>
<reference evidence="3 4" key="1">
    <citation type="submission" date="2016-10" db="EMBL/GenBank/DDBJ databases">
        <authorList>
            <person name="de Groot N.N."/>
        </authorList>
    </citation>
    <scope>NUCLEOTIDE SEQUENCE [LARGE SCALE GENOMIC DNA]</scope>
    <source>
        <strain evidence="3 4">CGMCC 4.5739</strain>
    </source>
</reference>
<name>A0A1I1HD47_9ACTN</name>
<gene>
    <name evidence="3" type="ORF">SAMN05421773_102284</name>
</gene>
<evidence type="ECO:0000313" key="4">
    <source>
        <dbReference type="Proteomes" id="UP000199207"/>
    </source>
</evidence>
<dbReference type="RefSeq" id="WP_093837587.1">
    <property type="nucleotide sequence ID" value="NZ_FOLM01000002.1"/>
</dbReference>
<keyword evidence="4" id="KW-1185">Reference proteome</keyword>
<dbReference type="EMBL" id="FOLM01000002">
    <property type="protein sequence ID" value="SFC19908.1"/>
    <property type="molecule type" value="Genomic_DNA"/>
</dbReference>